<evidence type="ECO:0000256" key="3">
    <source>
        <dbReference type="ARBA" id="ARBA00023242"/>
    </source>
</evidence>
<dbReference type="PANTHER" id="PTHR12687:SF4">
    <property type="entry name" value="NUCLEOLAR COMPLEX PROTEIN 2 HOMOLOG"/>
    <property type="match status" value="1"/>
</dbReference>
<keyword evidence="6" id="KW-1185">Reference proteome</keyword>
<name>A0A316ZE35_9BASI</name>
<protein>
    <submittedName>
        <fullName evidence="5">Noc2-domain-containing protein</fullName>
    </submittedName>
</protein>
<dbReference type="Proteomes" id="UP000245946">
    <property type="component" value="Unassembled WGS sequence"/>
</dbReference>
<dbReference type="OrthoDB" id="10266662at2759"/>
<feature type="compositionally biased region" description="Gly residues" evidence="4">
    <location>
        <begin position="84"/>
        <end position="93"/>
    </location>
</feature>
<dbReference type="GO" id="GO:0005654">
    <property type="term" value="C:nucleoplasm"/>
    <property type="evidence" value="ECO:0007669"/>
    <property type="project" value="TreeGrafter"/>
</dbReference>
<sequence>MAKQTKRTKKFVKNNLDRTLKTRREGAKKKAVIERSKQAKAHKAKSGAAGRQSGADAALAGSAGEDESDAESDAAGPMGVDEFLGGGFEAGMGGDEDDESGDEDDESEGDDLEDMEELSGDEDEELDPEAHAAQLKALAAKDPEFFKYLQENDENLLAFGGASDDESDESEEEEMAATATKAKGKAKARDDVMDEDEDSGPQLVTLKMLAGWQRSILQHHSLRAFRRLLLAFRAAAHMGSENYGGEASSYVVNDAQVFNKLIVTTLKYVPVVLAHHIPYKETNSRYKLPTNSPKFTALQRPIQSYYSNLHRLLRTLPEPSLVYVVVSESAKMVPWLLHSRKLAREHVKLLLDQWATAEDRVRIAAFLSIRKIAAASDETMMDLCLKGAYQSFVRSTKLTTVHTLPSINLMKNSASELYGLDLRASYQHAFGFIRQLAIHLRTALKAKTQESFKSVLNWQFVHCVDFWCLVLGTTCDQSRAAKDSEMQPLIYPLVQVATGVIKLIPTSRYFPMRLHVIRSLLRLIQKTGVYVPLTAPLLEVFDAPEFQRKPKGSTLAPLNLETTLRAPQAYVRTRVYADVIAEDSTHLLLEYLSTQARSIAFPELVVPLRTQLRRTLKASTSPKLSTSLKAILDKIAQNSAWIEKRRATVEFAPNDRRAVAAFLRTEKAEAPLESACRLARKVLAQKRALLEQAAQEVRG</sequence>
<evidence type="ECO:0000313" key="6">
    <source>
        <dbReference type="Proteomes" id="UP000245946"/>
    </source>
</evidence>
<comment type="similarity">
    <text evidence="2">Belongs to the NOC2 family.</text>
</comment>
<accession>A0A316ZE35</accession>
<dbReference type="GO" id="GO:0030691">
    <property type="term" value="C:Noc2p-Noc3p complex"/>
    <property type="evidence" value="ECO:0007669"/>
    <property type="project" value="TreeGrafter"/>
</dbReference>
<feature type="compositionally biased region" description="Acidic residues" evidence="4">
    <location>
        <begin position="163"/>
        <end position="175"/>
    </location>
</feature>
<feature type="compositionally biased region" description="Basic residues" evidence="4">
    <location>
        <begin position="1"/>
        <end position="12"/>
    </location>
</feature>
<dbReference type="GO" id="GO:0030690">
    <property type="term" value="C:Noc1p-Noc2p complex"/>
    <property type="evidence" value="ECO:0007669"/>
    <property type="project" value="TreeGrafter"/>
</dbReference>
<organism evidence="5 6">
    <name type="scientific">Tilletiopsis washingtonensis</name>
    <dbReference type="NCBI Taxonomy" id="58919"/>
    <lineage>
        <taxon>Eukaryota</taxon>
        <taxon>Fungi</taxon>
        <taxon>Dikarya</taxon>
        <taxon>Basidiomycota</taxon>
        <taxon>Ustilaginomycotina</taxon>
        <taxon>Exobasidiomycetes</taxon>
        <taxon>Entylomatales</taxon>
        <taxon>Entylomatales incertae sedis</taxon>
        <taxon>Tilletiopsis</taxon>
    </lineage>
</organism>
<dbReference type="Pfam" id="PF03715">
    <property type="entry name" value="Noc2"/>
    <property type="match status" value="1"/>
</dbReference>
<feature type="region of interest" description="Disordered" evidence="4">
    <location>
        <begin position="1"/>
        <end position="128"/>
    </location>
</feature>
<gene>
    <name evidence="5" type="ORF">FA09DRAFT_305727</name>
</gene>
<evidence type="ECO:0000256" key="2">
    <source>
        <dbReference type="ARBA" id="ARBA00005907"/>
    </source>
</evidence>
<dbReference type="GeneID" id="37268056"/>
<dbReference type="RefSeq" id="XP_025600070.1">
    <property type="nucleotide sequence ID" value="XM_025740510.1"/>
</dbReference>
<reference evidence="5 6" key="1">
    <citation type="journal article" date="2018" name="Mol. Biol. Evol.">
        <title>Broad Genomic Sampling Reveals a Smut Pathogenic Ancestry of the Fungal Clade Ustilaginomycotina.</title>
        <authorList>
            <person name="Kijpornyongpan T."/>
            <person name="Mondo S.J."/>
            <person name="Barry K."/>
            <person name="Sandor L."/>
            <person name="Lee J."/>
            <person name="Lipzen A."/>
            <person name="Pangilinan J."/>
            <person name="LaButti K."/>
            <person name="Hainaut M."/>
            <person name="Henrissat B."/>
            <person name="Grigoriev I.V."/>
            <person name="Spatafora J.W."/>
            <person name="Aime M.C."/>
        </authorList>
    </citation>
    <scope>NUCLEOTIDE SEQUENCE [LARGE SCALE GENOMIC DNA]</scope>
    <source>
        <strain evidence="5 6">MCA 4186</strain>
    </source>
</reference>
<dbReference type="GO" id="GO:0005730">
    <property type="term" value="C:nucleolus"/>
    <property type="evidence" value="ECO:0007669"/>
    <property type="project" value="TreeGrafter"/>
</dbReference>
<comment type="subcellular location">
    <subcellularLocation>
        <location evidence="1">Nucleus</location>
    </subcellularLocation>
</comment>
<proteinExistence type="inferred from homology"/>
<evidence type="ECO:0000256" key="4">
    <source>
        <dbReference type="SAM" id="MobiDB-lite"/>
    </source>
</evidence>
<keyword evidence="3" id="KW-0539">Nucleus</keyword>
<feature type="compositionally biased region" description="Basic and acidic residues" evidence="4">
    <location>
        <begin position="15"/>
        <end position="25"/>
    </location>
</feature>
<feature type="compositionally biased region" description="Low complexity" evidence="4">
    <location>
        <begin position="46"/>
        <end position="63"/>
    </location>
</feature>
<dbReference type="GO" id="GO:0042273">
    <property type="term" value="P:ribosomal large subunit biogenesis"/>
    <property type="evidence" value="ECO:0007669"/>
    <property type="project" value="TreeGrafter"/>
</dbReference>
<dbReference type="InterPro" id="IPR005343">
    <property type="entry name" value="Noc2"/>
</dbReference>
<dbReference type="STRING" id="58919.A0A316ZE35"/>
<feature type="compositionally biased region" description="Acidic residues" evidence="4">
    <location>
        <begin position="94"/>
        <end position="127"/>
    </location>
</feature>
<dbReference type="PANTHER" id="PTHR12687">
    <property type="entry name" value="NUCLEOLAR COMPLEX 2 AND RAD4-RELATED"/>
    <property type="match status" value="1"/>
</dbReference>
<dbReference type="AlphaFoldDB" id="A0A316ZE35"/>
<evidence type="ECO:0000256" key="1">
    <source>
        <dbReference type="ARBA" id="ARBA00004123"/>
    </source>
</evidence>
<feature type="region of interest" description="Disordered" evidence="4">
    <location>
        <begin position="159"/>
        <end position="198"/>
    </location>
</feature>
<dbReference type="EMBL" id="KZ819287">
    <property type="protein sequence ID" value="PWN99791.1"/>
    <property type="molecule type" value="Genomic_DNA"/>
</dbReference>
<evidence type="ECO:0000313" key="5">
    <source>
        <dbReference type="EMBL" id="PWN99791.1"/>
    </source>
</evidence>